<evidence type="ECO:0000313" key="1">
    <source>
        <dbReference type="EMBL" id="QIB37099.1"/>
    </source>
</evidence>
<proteinExistence type="predicted"/>
<evidence type="ECO:0000313" key="2">
    <source>
        <dbReference type="Proteomes" id="UP000464865"/>
    </source>
</evidence>
<gene>
    <name evidence="1" type="ORF">G3A56_03050</name>
</gene>
<dbReference type="AlphaFoldDB" id="A0A7L5BE83"/>
<organism evidence="1 2">
    <name type="scientific">Rhizobium oryzihabitans</name>
    <dbReference type="NCBI Taxonomy" id="2267833"/>
    <lineage>
        <taxon>Bacteria</taxon>
        <taxon>Pseudomonadati</taxon>
        <taxon>Pseudomonadota</taxon>
        <taxon>Alphaproteobacteria</taxon>
        <taxon>Hyphomicrobiales</taxon>
        <taxon>Rhizobiaceae</taxon>
        <taxon>Rhizobium/Agrobacterium group</taxon>
        <taxon>Rhizobium</taxon>
    </lineage>
</organism>
<reference evidence="1 2" key="1">
    <citation type="submission" date="2020-02" db="EMBL/GenBank/DDBJ databases">
        <title>Plant-Promoting Endophytic Bacterium Rhizobium oryzihabitans sp. nov., Isolated from the Root of Rice.</title>
        <authorList>
            <person name="zhao J."/>
            <person name="Zhang G."/>
        </authorList>
    </citation>
    <scope>NUCLEOTIDE SEQUENCE [LARGE SCALE GENOMIC DNA]</scope>
    <source>
        <strain evidence="1 2">M15</strain>
    </source>
</reference>
<dbReference type="Proteomes" id="UP000464865">
    <property type="component" value="Chromosome M15-11"/>
</dbReference>
<keyword evidence="2" id="KW-1185">Reference proteome</keyword>
<dbReference type="RefSeq" id="WP_082184307.1">
    <property type="nucleotide sequence ID" value="NZ_CP048632.1"/>
</dbReference>
<name>A0A7L5BE83_9HYPH</name>
<accession>A0A7L5BE83</accession>
<dbReference type="EMBL" id="CP048632">
    <property type="protein sequence ID" value="QIB37099.1"/>
    <property type="molecule type" value="Genomic_DNA"/>
</dbReference>
<dbReference type="KEGG" id="roy:G3A56_03050"/>
<protein>
    <submittedName>
        <fullName evidence="1">Uncharacterized protein</fullName>
    </submittedName>
</protein>
<sequence>MAIKEIFDEGAMTIAFRIPFKRNKSKVIAELNEVIPRIRESLSRENVWYRVVDISGKWRSDNEAFDDPWTSPNAEAWVQLAGHGEFLEGLRIWVDELENLLALHLREEHVSIRETDEVLLGEVPVSILAVMYSDFVPVFTRFLDVWDDPNLDQQYSVVAEIVQSHGRCQEVEDLLVKLAAHEGGDGDLIQSVLRPQLEKLYGDFPNSTLFRTMVETMHARGAELEDSDGNRHIFHYCPNWPELTANATTILAELDT</sequence>